<accession>A0A8S3ZSQ7</accession>
<evidence type="ECO:0000313" key="2">
    <source>
        <dbReference type="Proteomes" id="UP000678393"/>
    </source>
</evidence>
<reference evidence="1" key="1">
    <citation type="submission" date="2021-04" db="EMBL/GenBank/DDBJ databases">
        <authorList>
            <consortium name="Molecular Ecology Group"/>
        </authorList>
    </citation>
    <scope>NUCLEOTIDE SEQUENCE</scope>
</reference>
<dbReference type="EMBL" id="CAJHNH020004223">
    <property type="protein sequence ID" value="CAG5130732.1"/>
    <property type="molecule type" value="Genomic_DNA"/>
</dbReference>
<proteinExistence type="predicted"/>
<evidence type="ECO:0000313" key="1">
    <source>
        <dbReference type="EMBL" id="CAG5130732.1"/>
    </source>
</evidence>
<protein>
    <submittedName>
        <fullName evidence="1">Uncharacterized protein</fullName>
    </submittedName>
</protein>
<sequence>MSSQIQCLQVVVEECPQQKSLVENLLSFFIEPEYYRTCSVTLPGNGLRSTIMGSAWGSNFTGFAPTSGTTLMVCTQKLKTCQNSFNNTFTSHMALYNISGLYNGQTASLCVQSFQECSSPFNSTFFPGLHTANLTAICR</sequence>
<name>A0A8S3ZSQ7_9EUPU</name>
<comment type="caution">
    <text evidence="1">The sequence shown here is derived from an EMBL/GenBank/DDBJ whole genome shotgun (WGS) entry which is preliminary data.</text>
</comment>
<organism evidence="1 2">
    <name type="scientific">Candidula unifasciata</name>
    <dbReference type="NCBI Taxonomy" id="100452"/>
    <lineage>
        <taxon>Eukaryota</taxon>
        <taxon>Metazoa</taxon>
        <taxon>Spiralia</taxon>
        <taxon>Lophotrochozoa</taxon>
        <taxon>Mollusca</taxon>
        <taxon>Gastropoda</taxon>
        <taxon>Heterobranchia</taxon>
        <taxon>Euthyneura</taxon>
        <taxon>Panpulmonata</taxon>
        <taxon>Eupulmonata</taxon>
        <taxon>Stylommatophora</taxon>
        <taxon>Helicina</taxon>
        <taxon>Helicoidea</taxon>
        <taxon>Geomitridae</taxon>
        <taxon>Candidula</taxon>
    </lineage>
</organism>
<dbReference type="OrthoDB" id="6050649at2759"/>
<dbReference type="Proteomes" id="UP000678393">
    <property type="component" value="Unassembled WGS sequence"/>
</dbReference>
<dbReference type="AlphaFoldDB" id="A0A8S3ZSQ7"/>
<keyword evidence="2" id="KW-1185">Reference proteome</keyword>
<gene>
    <name evidence="1" type="ORF">CUNI_LOCUS16290</name>
</gene>